<protein>
    <submittedName>
        <fullName evidence="2">Uncharacterized protein</fullName>
    </submittedName>
</protein>
<keyword evidence="1" id="KW-0732">Signal</keyword>
<reference evidence="2" key="1">
    <citation type="submission" date="2021-01" db="EMBL/GenBank/DDBJ databases">
        <authorList>
            <person name="Corre E."/>
            <person name="Pelletier E."/>
            <person name="Niang G."/>
            <person name="Scheremetjew M."/>
            <person name="Finn R."/>
            <person name="Kale V."/>
            <person name="Holt S."/>
            <person name="Cochrane G."/>
            <person name="Meng A."/>
            <person name="Brown T."/>
            <person name="Cohen L."/>
        </authorList>
    </citation>
    <scope>NUCLEOTIDE SEQUENCE</scope>
    <source>
        <strain evidence="2">GSO104</strain>
    </source>
</reference>
<feature type="chain" id="PRO_5031043343" evidence="1">
    <location>
        <begin position="19"/>
        <end position="219"/>
    </location>
</feature>
<dbReference type="AlphaFoldDB" id="A0A7S4SSA2"/>
<feature type="signal peptide" evidence="1">
    <location>
        <begin position="1"/>
        <end position="18"/>
    </location>
</feature>
<sequence>MLRFVLTVAVLAFPTTMGFSVVPNSRSSVRQQMSEKMRLSAKSTLTDETAWKLRILLNGVPTTGGRKVDQIFSVNAHFIEEEGYEPPQGFIKQIVSDESEENKGGLKITKSRWILSEDPNERKDGLWVWGLFKEPLYPFMLLQLESEEIELPGEEKDTIQPLKLYAQINHSRDEELGVVLKTTILNVRELETMKADPFGAATVEVYEEKGIGQISFQSQ</sequence>
<proteinExistence type="predicted"/>
<evidence type="ECO:0000256" key="1">
    <source>
        <dbReference type="SAM" id="SignalP"/>
    </source>
</evidence>
<accession>A0A7S4SSA2</accession>
<organism evidence="2">
    <name type="scientific">Ditylum brightwellii</name>
    <dbReference type="NCBI Taxonomy" id="49249"/>
    <lineage>
        <taxon>Eukaryota</taxon>
        <taxon>Sar</taxon>
        <taxon>Stramenopiles</taxon>
        <taxon>Ochrophyta</taxon>
        <taxon>Bacillariophyta</taxon>
        <taxon>Mediophyceae</taxon>
        <taxon>Lithodesmiophycidae</taxon>
        <taxon>Lithodesmiales</taxon>
        <taxon>Lithodesmiaceae</taxon>
        <taxon>Ditylum</taxon>
    </lineage>
</organism>
<dbReference type="EMBL" id="HBNS01050986">
    <property type="protein sequence ID" value="CAE4651915.1"/>
    <property type="molecule type" value="Transcribed_RNA"/>
</dbReference>
<evidence type="ECO:0000313" key="2">
    <source>
        <dbReference type="EMBL" id="CAE4651915.1"/>
    </source>
</evidence>
<gene>
    <name evidence="2" type="ORF">DBRI00130_LOCUS38069</name>
</gene>
<name>A0A7S4SSA2_9STRA</name>